<dbReference type="AlphaFoldDB" id="A0A8J3GB12"/>
<dbReference type="PANTHER" id="PTHR34180:SF1">
    <property type="entry name" value="BETA-ALANYL-DOPAMINE_CARCININE HYDROLASE"/>
    <property type="match status" value="1"/>
</dbReference>
<dbReference type="NCBIfam" id="NF040521">
    <property type="entry name" value="C45_proenzyme"/>
    <property type="match status" value="1"/>
</dbReference>
<dbReference type="InterPro" id="IPR047801">
    <property type="entry name" value="Peptidase_C45"/>
</dbReference>
<reference evidence="2 3" key="1">
    <citation type="journal article" date="2014" name="Int. J. Syst. Evol. Microbiol.">
        <title>Complete genome sequence of Corynebacterium casei LMG S-19264T (=DSM 44701T), isolated from a smear-ripened cheese.</title>
        <authorList>
            <consortium name="US DOE Joint Genome Institute (JGI-PGF)"/>
            <person name="Walter F."/>
            <person name="Albersmeier A."/>
            <person name="Kalinowski J."/>
            <person name="Ruckert C."/>
        </authorList>
    </citation>
    <scope>NUCLEOTIDE SEQUENCE [LARGE SCALE GENOMIC DNA]</scope>
    <source>
        <strain evidence="2 3">KCTC 12866</strain>
    </source>
</reference>
<dbReference type="InterPro" id="IPR029055">
    <property type="entry name" value="Ntn_hydrolases_N"/>
</dbReference>
<organism evidence="2 3">
    <name type="scientific">Persicitalea jodogahamensis</name>
    <dbReference type="NCBI Taxonomy" id="402147"/>
    <lineage>
        <taxon>Bacteria</taxon>
        <taxon>Pseudomonadati</taxon>
        <taxon>Bacteroidota</taxon>
        <taxon>Cytophagia</taxon>
        <taxon>Cytophagales</taxon>
        <taxon>Spirosomataceae</taxon>
        <taxon>Persicitalea</taxon>
    </lineage>
</organism>
<gene>
    <name evidence="2" type="ORF">GCM10007390_35870</name>
</gene>
<accession>A0A8J3GB12</accession>
<sequence length="417" mass="46666">MLNLDFNSISESTPGPKWNQLFNLHWPAYRAWFQSKGATNNPDLATSVAELERYMPELMPTYRRLCALAGNDPVAERFLTGWQPPAYISGCSQVVTQNPPQLVRNYDYHPNLSEGTVLHSAWNGKQVMATGDCLWGVVDGINEDGLVASLTFGGRRVVGKGFGIPFILRYVLEFCSNVEEAVEALVRIPSHMAYNIMVLDKSGNHKMLQLAPDHAAVITDAPVSTNHQGEVDWPEHAKFSKTIEREKFLLELLKITKPDAETTIQTFLHSPLYARRFNEGFGTIYTAVYRPTEGAMELRWPGQTLRQTFDSFKDGITSVHYSEKAPAMPVTANDDGKTQEIPPYAPTATDDFWTQYGQAWATGDPAVMAKNVAQAVLNASGKTDDKELTRLLELFTSETKKRGQVPWEMLADLWESE</sequence>
<name>A0A8J3GB12_9BACT</name>
<dbReference type="Gene3D" id="3.60.60.10">
    <property type="entry name" value="Penicillin V Acylase, Chain A"/>
    <property type="match status" value="1"/>
</dbReference>
<dbReference type="EMBL" id="BMXF01000003">
    <property type="protein sequence ID" value="GHB78419.1"/>
    <property type="molecule type" value="Genomic_DNA"/>
</dbReference>
<protein>
    <recommendedName>
        <fullName evidence="1">Peptidase C45 hydrolase domain-containing protein</fullName>
    </recommendedName>
</protein>
<dbReference type="InterPro" id="IPR005079">
    <property type="entry name" value="Peptidase_C45_hydrolase"/>
</dbReference>
<dbReference type="SUPFAM" id="SSF56235">
    <property type="entry name" value="N-terminal nucleophile aminohydrolases (Ntn hydrolases)"/>
    <property type="match status" value="1"/>
</dbReference>
<dbReference type="Pfam" id="PF03417">
    <property type="entry name" value="AAT"/>
    <property type="match status" value="1"/>
</dbReference>
<evidence type="ECO:0000313" key="3">
    <source>
        <dbReference type="Proteomes" id="UP000598271"/>
    </source>
</evidence>
<dbReference type="Proteomes" id="UP000598271">
    <property type="component" value="Unassembled WGS sequence"/>
</dbReference>
<proteinExistence type="predicted"/>
<comment type="caution">
    <text evidence="2">The sequence shown here is derived from an EMBL/GenBank/DDBJ whole genome shotgun (WGS) entry which is preliminary data.</text>
</comment>
<dbReference type="PANTHER" id="PTHR34180">
    <property type="entry name" value="PEPTIDASE C45"/>
    <property type="match status" value="1"/>
</dbReference>
<feature type="domain" description="Peptidase C45 hydrolase" evidence="1">
    <location>
        <begin position="99"/>
        <end position="302"/>
    </location>
</feature>
<evidence type="ECO:0000259" key="1">
    <source>
        <dbReference type="Pfam" id="PF03417"/>
    </source>
</evidence>
<dbReference type="RefSeq" id="WP_189565882.1">
    <property type="nucleotide sequence ID" value="NZ_BMXF01000003.1"/>
</dbReference>
<evidence type="ECO:0000313" key="2">
    <source>
        <dbReference type="EMBL" id="GHB78419.1"/>
    </source>
</evidence>
<keyword evidence="3" id="KW-1185">Reference proteome</keyword>
<dbReference type="InterPro" id="IPR047794">
    <property type="entry name" value="C45_proenzyme-like"/>
</dbReference>